<accession>A0A9D1XPM3</accession>
<keyword evidence="1" id="KW-0472">Membrane</keyword>
<reference evidence="2" key="2">
    <citation type="submission" date="2021-04" db="EMBL/GenBank/DDBJ databases">
        <authorList>
            <person name="Gilroy R."/>
        </authorList>
    </citation>
    <scope>NUCLEOTIDE SEQUENCE</scope>
    <source>
        <strain evidence="2">ChiGjej1B1-14440</strain>
    </source>
</reference>
<name>A0A9D1XPM3_9FIRM</name>
<evidence type="ECO:0000313" key="2">
    <source>
        <dbReference type="EMBL" id="HIX82896.1"/>
    </source>
</evidence>
<evidence type="ECO:0000313" key="3">
    <source>
        <dbReference type="Proteomes" id="UP000886724"/>
    </source>
</evidence>
<keyword evidence="1" id="KW-1133">Transmembrane helix</keyword>
<feature type="transmembrane region" description="Helical" evidence="1">
    <location>
        <begin position="7"/>
        <end position="27"/>
    </location>
</feature>
<dbReference type="AlphaFoldDB" id="A0A9D1XPM3"/>
<sequence length="96" mass="10683">MTAIDICYCVLILAGAFALVTLGILLLRSATTVKQVGETVEMAQSTINKAEKVMDDITYKLDLLNVPVETIASIFDPERPKFSPFGMIIRFIRKLF</sequence>
<gene>
    <name evidence="2" type="ORF">H9980_13155</name>
</gene>
<dbReference type="Proteomes" id="UP000886724">
    <property type="component" value="Unassembled WGS sequence"/>
</dbReference>
<proteinExistence type="predicted"/>
<reference evidence="2" key="1">
    <citation type="journal article" date="2021" name="PeerJ">
        <title>Extensive microbial diversity within the chicken gut microbiome revealed by metagenomics and culture.</title>
        <authorList>
            <person name="Gilroy R."/>
            <person name="Ravi A."/>
            <person name="Getino M."/>
            <person name="Pursley I."/>
            <person name="Horton D.L."/>
            <person name="Alikhan N.F."/>
            <person name="Baker D."/>
            <person name="Gharbi K."/>
            <person name="Hall N."/>
            <person name="Watson M."/>
            <person name="Adriaenssens E.M."/>
            <person name="Foster-Nyarko E."/>
            <person name="Jarju S."/>
            <person name="Secka A."/>
            <person name="Antonio M."/>
            <person name="Oren A."/>
            <person name="Chaudhuri R.R."/>
            <person name="La Ragione R."/>
            <person name="Hildebrand F."/>
            <person name="Pallen M.J."/>
        </authorList>
    </citation>
    <scope>NUCLEOTIDE SEQUENCE</scope>
    <source>
        <strain evidence="2">ChiGjej1B1-14440</strain>
    </source>
</reference>
<dbReference type="EMBL" id="DXET01000294">
    <property type="protein sequence ID" value="HIX82896.1"/>
    <property type="molecule type" value="Genomic_DNA"/>
</dbReference>
<evidence type="ECO:0000256" key="1">
    <source>
        <dbReference type="SAM" id="Phobius"/>
    </source>
</evidence>
<comment type="caution">
    <text evidence="2">The sequence shown here is derived from an EMBL/GenBank/DDBJ whole genome shotgun (WGS) entry which is preliminary data.</text>
</comment>
<protein>
    <submittedName>
        <fullName evidence="2">DUF948 domain-containing protein</fullName>
    </submittedName>
</protein>
<organism evidence="2 3">
    <name type="scientific">Candidatus Erysipelatoclostridium merdavium</name>
    <dbReference type="NCBI Taxonomy" id="2838566"/>
    <lineage>
        <taxon>Bacteria</taxon>
        <taxon>Bacillati</taxon>
        <taxon>Bacillota</taxon>
        <taxon>Erysipelotrichia</taxon>
        <taxon>Erysipelotrichales</taxon>
        <taxon>Erysipelotrichales incertae sedis</taxon>
    </lineage>
</organism>
<keyword evidence="1" id="KW-0812">Transmembrane</keyword>